<keyword evidence="1" id="KW-0472">Membrane</keyword>
<keyword evidence="1" id="KW-0812">Transmembrane</keyword>
<evidence type="ECO:0000313" key="3">
    <source>
        <dbReference type="Proteomes" id="UP001596091"/>
    </source>
</evidence>
<accession>A0ABW1EI08</accession>
<comment type="caution">
    <text evidence="2">The sequence shown here is derived from an EMBL/GenBank/DDBJ whole genome shotgun (WGS) entry which is preliminary data.</text>
</comment>
<dbReference type="RefSeq" id="WP_263342282.1">
    <property type="nucleotide sequence ID" value="NZ_JAGSYH010000010.1"/>
</dbReference>
<reference evidence="3" key="1">
    <citation type="journal article" date="2019" name="Int. J. Syst. Evol. Microbiol.">
        <title>The Global Catalogue of Microorganisms (GCM) 10K type strain sequencing project: providing services to taxonomists for standard genome sequencing and annotation.</title>
        <authorList>
            <consortium name="The Broad Institute Genomics Platform"/>
            <consortium name="The Broad Institute Genome Sequencing Center for Infectious Disease"/>
            <person name="Wu L."/>
            <person name="Ma J."/>
        </authorList>
    </citation>
    <scope>NUCLEOTIDE SEQUENCE [LARGE SCALE GENOMIC DNA]</scope>
    <source>
        <strain evidence="3">JCM 4087</strain>
    </source>
</reference>
<gene>
    <name evidence="2" type="ORF">ACFPT7_16590</name>
</gene>
<sequence length="149" mass="16712">MTSLGFQLLFWEGETFWIVSLLLVFPALILLVMLWKREVIAVHDGTHLLIGLPIFASEDRTTYASAGAIGTGFRTRFRNGMNLKSTNYGDEDFDGPTLVKRAYTGASIGDTWAAHQRSIQTLETHDNPVDRGLSFDTYVKIICQRTGRI</sequence>
<evidence type="ECO:0000313" key="2">
    <source>
        <dbReference type="EMBL" id="MFC5863929.1"/>
    </source>
</evidence>
<keyword evidence="3" id="KW-1185">Reference proteome</keyword>
<dbReference type="EMBL" id="JBHSPH010000007">
    <property type="protein sequence ID" value="MFC5863929.1"/>
    <property type="molecule type" value="Genomic_DNA"/>
</dbReference>
<feature type="transmembrane region" description="Helical" evidence="1">
    <location>
        <begin position="15"/>
        <end position="35"/>
    </location>
</feature>
<name>A0ABW1EI08_9BACT</name>
<dbReference type="Proteomes" id="UP001596091">
    <property type="component" value="Unassembled WGS sequence"/>
</dbReference>
<keyword evidence="1" id="KW-1133">Transmembrane helix</keyword>
<organism evidence="2 3">
    <name type="scientific">Acidicapsa dinghuensis</name>
    <dbReference type="NCBI Taxonomy" id="2218256"/>
    <lineage>
        <taxon>Bacteria</taxon>
        <taxon>Pseudomonadati</taxon>
        <taxon>Acidobacteriota</taxon>
        <taxon>Terriglobia</taxon>
        <taxon>Terriglobales</taxon>
        <taxon>Acidobacteriaceae</taxon>
        <taxon>Acidicapsa</taxon>
    </lineage>
</organism>
<protein>
    <submittedName>
        <fullName evidence="2">Uncharacterized protein</fullName>
    </submittedName>
</protein>
<evidence type="ECO:0000256" key="1">
    <source>
        <dbReference type="SAM" id="Phobius"/>
    </source>
</evidence>
<proteinExistence type="predicted"/>